<keyword evidence="4" id="KW-0539">Nucleus</keyword>
<gene>
    <name evidence="9" type="ORF">X943_004005</name>
</gene>
<dbReference type="InterPro" id="IPR006984">
    <property type="entry name" value="Fcf1/UTP23"/>
</dbReference>
<evidence type="ECO:0000256" key="3">
    <source>
        <dbReference type="ARBA" id="ARBA00022552"/>
    </source>
</evidence>
<feature type="domain" description="UTP23 sensor motif region" evidence="8">
    <location>
        <begin position="192"/>
        <end position="211"/>
    </location>
</feature>
<dbReference type="Pfam" id="PF04900">
    <property type="entry name" value="Fcf1"/>
    <property type="match status" value="1"/>
</dbReference>
<evidence type="ECO:0000256" key="5">
    <source>
        <dbReference type="ARBA" id="ARBA00037300"/>
    </source>
</evidence>
<keyword evidence="2" id="KW-0690">Ribosome biogenesis</keyword>
<comment type="subcellular location">
    <subcellularLocation>
        <location evidence="1">Nucleus</location>
        <location evidence="1">Nucleolus</location>
    </subcellularLocation>
</comment>
<dbReference type="FunFam" id="3.40.50.1010:FF:000006">
    <property type="entry name" value="rRNA-processing protein UTP23 homolog"/>
    <property type="match status" value="1"/>
</dbReference>
<evidence type="ECO:0000256" key="7">
    <source>
        <dbReference type="SAM" id="MobiDB-lite"/>
    </source>
</evidence>
<evidence type="ECO:0000256" key="6">
    <source>
        <dbReference type="ARBA" id="ARBA00038503"/>
    </source>
</evidence>
<dbReference type="EMBL" id="JAHBMH010000073">
    <property type="protein sequence ID" value="KAK1933519.1"/>
    <property type="molecule type" value="Genomic_DNA"/>
</dbReference>
<dbReference type="Pfam" id="PF24779">
    <property type="entry name" value="UTP23_sensor"/>
    <property type="match status" value="1"/>
</dbReference>
<comment type="similarity">
    <text evidence="6">Belongs to the UTP23/FCF1 family. UTP23 subfamily.</text>
</comment>
<dbReference type="GO" id="GO:0006364">
    <property type="term" value="P:rRNA processing"/>
    <property type="evidence" value="ECO:0007669"/>
    <property type="project" value="UniProtKB-KW"/>
</dbReference>
<reference evidence="9" key="1">
    <citation type="journal article" date="2014" name="Nucleic Acids Res.">
        <title>The evolutionary dynamics of variant antigen genes in Babesia reveal a history of genomic innovation underlying host-parasite interaction.</title>
        <authorList>
            <person name="Jackson A.P."/>
            <person name="Otto T.D."/>
            <person name="Darby A."/>
            <person name="Ramaprasad A."/>
            <person name="Xia D."/>
            <person name="Echaide I.E."/>
            <person name="Farber M."/>
            <person name="Gahlot S."/>
            <person name="Gamble J."/>
            <person name="Gupta D."/>
            <person name="Gupta Y."/>
            <person name="Jackson L."/>
            <person name="Malandrin L."/>
            <person name="Malas T.B."/>
            <person name="Moussa E."/>
            <person name="Nair M."/>
            <person name="Reid A.J."/>
            <person name="Sanders M."/>
            <person name="Sharma J."/>
            <person name="Tracey A."/>
            <person name="Quail M.A."/>
            <person name="Weir W."/>
            <person name="Wastling J.M."/>
            <person name="Hall N."/>
            <person name="Willadsen P."/>
            <person name="Lingelbach K."/>
            <person name="Shiels B."/>
            <person name="Tait A."/>
            <person name="Berriman M."/>
            <person name="Allred D.R."/>
            <person name="Pain A."/>
        </authorList>
    </citation>
    <scope>NUCLEOTIDE SEQUENCE</scope>
    <source>
        <strain evidence="9">1802A</strain>
    </source>
</reference>
<name>A0AAD9LFL2_BABDI</name>
<keyword evidence="10" id="KW-1185">Reference proteome</keyword>
<dbReference type="CDD" id="cd08553">
    <property type="entry name" value="PIN_Fcf1-like"/>
    <property type="match status" value="1"/>
</dbReference>
<evidence type="ECO:0000256" key="4">
    <source>
        <dbReference type="ARBA" id="ARBA00023242"/>
    </source>
</evidence>
<sequence length="256" mass="28820">MKASKHKRTKRTLDYYRQLYDLTEPYRVLVDGSFVFAALKHRIHVKEQIAQLLGASIHAYVTTCIVNELRDMGEDVSGARLILKSYQRLHCTHGASDKGPNSRRCIVSAVSKHNRQKLFVATQDESLIGWLRKSGDVPIIKLNNNVVFLEHPAKSSKEYKAMIEKEKLLPKEWEKPYLPVLSDSSAAPDKKKRKRKGPKNPNPLSCLKPKSKAAAPNKEKSSAGELLQPPKRKRRRKAEQSAGNSTNDSQVDATVA</sequence>
<dbReference type="GO" id="GO:0032040">
    <property type="term" value="C:small-subunit processome"/>
    <property type="evidence" value="ECO:0007669"/>
    <property type="project" value="InterPro"/>
</dbReference>
<dbReference type="InterPro" id="IPR029060">
    <property type="entry name" value="PIN-like_dom_sf"/>
</dbReference>
<keyword evidence="3" id="KW-0698">rRNA processing</keyword>
<reference evidence="9" key="2">
    <citation type="submission" date="2021-05" db="EMBL/GenBank/DDBJ databases">
        <authorList>
            <person name="Pain A."/>
        </authorList>
    </citation>
    <scope>NUCLEOTIDE SEQUENCE</scope>
    <source>
        <strain evidence="9">1802A</strain>
    </source>
</reference>
<comment type="function">
    <text evidence="5">Involved in rRNA-processing and ribosome biogenesis.</text>
</comment>
<evidence type="ECO:0000256" key="2">
    <source>
        <dbReference type="ARBA" id="ARBA00022517"/>
    </source>
</evidence>
<dbReference type="PANTHER" id="PTHR12416">
    <property type="entry name" value="RRNA-PROCESSING PROTEIN UTP23 HOMOLOG"/>
    <property type="match status" value="1"/>
</dbReference>
<proteinExistence type="inferred from homology"/>
<evidence type="ECO:0000313" key="9">
    <source>
        <dbReference type="EMBL" id="KAK1933519.1"/>
    </source>
</evidence>
<accession>A0AAD9LFL2</accession>
<dbReference type="Gene3D" id="3.40.50.1010">
    <property type="entry name" value="5'-nuclease"/>
    <property type="match status" value="1"/>
</dbReference>
<organism evidence="9 10">
    <name type="scientific">Babesia divergens</name>
    <dbReference type="NCBI Taxonomy" id="32595"/>
    <lineage>
        <taxon>Eukaryota</taxon>
        <taxon>Sar</taxon>
        <taxon>Alveolata</taxon>
        <taxon>Apicomplexa</taxon>
        <taxon>Aconoidasida</taxon>
        <taxon>Piroplasmida</taxon>
        <taxon>Babesiidae</taxon>
        <taxon>Babesia</taxon>
    </lineage>
</organism>
<dbReference type="InterPro" id="IPR057776">
    <property type="entry name" value="UTP23_sensor"/>
</dbReference>
<evidence type="ECO:0000259" key="8">
    <source>
        <dbReference type="Pfam" id="PF24779"/>
    </source>
</evidence>
<dbReference type="Proteomes" id="UP001195914">
    <property type="component" value="Unassembled WGS sequence"/>
</dbReference>
<dbReference type="AlphaFoldDB" id="A0AAD9LFL2"/>
<feature type="compositionally biased region" description="Polar residues" evidence="7">
    <location>
        <begin position="241"/>
        <end position="256"/>
    </location>
</feature>
<evidence type="ECO:0000256" key="1">
    <source>
        <dbReference type="ARBA" id="ARBA00004604"/>
    </source>
</evidence>
<feature type="region of interest" description="Disordered" evidence="7">
    <location>
        <begin position="180"/>
        <end position="256"/>
    </location>
</feature>
<protein>
    <recommendedName>
        <fullName evidence="8">UTP23 sensor motif region domain-containing protein</fullName>
    </recommendedName>
</protein>
<evidence type="ECO:0000313" key="10">
    <source>
        <dbReference type="Proteomes" id="UP001195914"/>
    </source>
</evidence>
<comment type="caution">
    <text evidence="9">The sequence shown here is derived from an EMBL/GenBank/DDBJ whole genome shotgun (WGS) entry which is preliminary data.</text>
</comment>
<dbReference type="SUPFAM" id="SSF88723">
    <property type="entry name" value="PIN domain-like"/>
    <property type="match status" value="1"/>
</dbReference>